<dbReference type="GeneID" id="4395404"/>
<gene>
    <name evidence="10" type="ORF">CHGG_08637</name>
</gene>
<protein>
    <recommendedName>
        <fullName evidence="6">rRNA methyltransferase 2, mitochondrial</fullName>
    </recommendedName>
</protein>
<feature type="compositionally biased region" description="Basic and acidic residues" evidence="8">
    <location>
        <begin position="863"/>
        <end position="872"/>
    </location>
</feature>
<keyword evidence="4" id="KW-0808">Transferase</keyword>
<dbReference type="OrthoDB" id="20105at2759"/>
<evidence type="ECO:0000256" key="6">
    <source>
        <dbReference type="ARBA" id="ARBA00041184"/>
    </source>
</evidence>
<evidence type="ECO:0000256" key="4">
    <source>
        <dbReference type="ARBA" id="ARBA00022679"/>
    </source>
</evidence>
<proteinExistence type="inferred from homology"/>
<dbReference type="GO" id="GO:0008650">
    <property type="term" value="F:rRNA (uridine-2'-O-)-methyltransferase activity"/>
    <property type="evidence" value="ECO:0007669"/>
    <property type="project" value="TreeGrafter"/>
</dbReference>
<evidence type="ECO:0000256" key="5">
    <source>
        <dbReference type="ARBA" id="ARBA00022691"/>
    </source>
</evidence>
<dbReference type="PANTHER" id="PTHR10920:SF18">
    <property type="entry name" value="RRNA METHYLTRANSFERASE 2, MITOCHONDRIAL"/>
    <property type="match status" value="1"/>
</dbReference>
<reference evidence="11" key="1">
    <citation type="journal article" date="2015" name="Genome Announc.">
        <title>Draft genome sequence of the cellulolytic fungus Chaetomium globosum.</title>
        <authorList>
            <person name="Cuomo C.A."/>
            <person name="Untereiner W.A."/>
            <person name="Ma L.-J."/>
            <person name="Grabherr M."/>
            <person name="Birren B.W."/>
        </authorList>
    </citation>
    <scope>NUCLEOTIDE SEQUENCE [LARGE SCALE GENOMIC DNA]</scope>
    <source>
        <strain evidence="11">ATCC 6205 / CBS 148.51 / DSM 1962 / NBRC 6347 / NRRL 1970</strain>
    </source>
</reference>
<dbReference type="GO" id="GO:0005739">
    <property type="term" value="C:mitochondrion"/>
    <property type="evidence" value="ECO:0007669"/>
    <property type="project" value="TreeGrafter"/>
</dbReference>
<dbReference type="STRING" id="306901.Q2GTR7"/>
<feature type="compositionally biased region" description="Pro residues" evidence="8">
    <location>
        <begin position="666"/>
        <end position="677"/>
    </location>
</feature>
<keyword evidence="5" id="KW-0949">S-adenosyl-L-methionine</keyword>
<keyword evidence="3" id="KW-0489">Methyltransferase</keyword>
<comment type="similarity">
    <text evidence="1">Belongs to the class I-like SAM-binding methyltransferase superfamily. RNA methyltransferase RlmE family.</text>
</comment>
<dbReference type="InterPro" id="IPR015507">
    <property type="entry name" value="rRNA-MeTfrase_E"/>
</dbReference>
<dbReference type="Gene3D" id="6.10.250.1820">
    <property type="match status" value="1"/>
</dbReference>
<dbReference type="PANTHER" id="PTHR10920">
    <property type="entry name" value="RIBOSOMAL RNA METHYLTRANSFERASE"/>
    <property type="match status" value="1"/>
</dbReference>
<feature type="compositionally biased region" description="Basic and acidic residues" evidence="8">
    <location>
        <begin position="786"/>
        <end position="795"/>
    </location>
</feature>
<dbReference type="AlphaFoldDB" id="Q2GTR7"/>
<dbReference type="SUPFAM" id="SSF53335">
    <property type="entry name" value="S-adenosyl-L-methionine-dependent methyltransferases"/>
    <property type="match status" value="1"/>
</dbReference>
<keyword evidence="2" id="KW-0698">rRNA processing</keyword>
<feature type="region of interest" description="Disordered" evidence="8">
    <location>
        <begin position="657"/>
        <end position="688"/>
    </location>
</feature>
<evidence type="ECO:0000259" key="9">
    <source>
        <dbReference type="Pfam" id="PF01728"/>
    </source>
</evidence>
<feature type="compositionally biased region" description="Acidic residues" evidence="8">
    <location>
        <begin position="807"/>
        <end position="816"/>
    </location>
</feature>
<dbReference type="InterPro" id="IPR029063">
    <property type="entry name" value="SAM-dependent_MTases_sf"/>
</dbReference>
<evidence type="ECO:0000256" key="3">
    <source>
        <dbReference type="ARBA" id="ARBA00022603"/>
    </source>
</evidence>
<dbReference type="RefSeq" id="XP_001226564.1">
    <property type="nucleotide sequence ID" value="XM_001226563.1"/>
</dbReference>
<evidence type="ECO:0000313" key="10">
    <source>
        <dbReference type="EMBL" id="EAQ84623.1"/>
    </source>
</evidence>
<dbReference type="InParanoid" id="Q2GTR7"/>
<evidence type="ECO:0000256" key="2">
    <source>
        <dbReference type="ARBA" id="ARBA00022552"/>
    </source>
</evidence>
<feature type="compositionally biased region" description="Polar residues" evidence="8">
    <location>
        <begin position="489"/>
        <end position="498"/>
    </location>
</feature>
<dbReference type="Pfam" id="PF01728">
    <property type="entry name" value="FtsJ"/>
    <property type="match status" value="1"/>
</dbReference>
<feature type="coiled-coil region" evidence="7">
    <location>
        <begin position="55"/>
        <end position="110"/>
    </location>
</feature>
<dbReference type="InterPro" id="IPR002877">
    <property type="entry name" value="RNA_MeTrfase_FtsJ_dom"/>
</dbReference>
<dbReference type="EMBL" id="CH408034">
    <property type="protein sequence ID" value="EAQ84623.1"/>
    <property type="molecule type" value="Genomic_DNA"/>
</dbReference>
<feature type="compositionally biased region" description="Polar residues" evidence="8">
    <location>
        <begin position="404"/>
        <end position="413"/>
    </location>
</feature>
<dbReference type="InterPro" id="IPR050082">
    <property type="entry name" value="RNA_methyltr_RlmE"/>
</dbReference>
<dbReference type="eggNOG" id="KOG4589">
    <property type="taxonomic scope" value="Eukaryota"/>
</dbReference>
<evidence type="ECO:0000256" key="7">
    <source>
        <dbReference type="SAM" id="Coils"/>
    </source>
</evidence>
<keyword evidence="11" id="KW-1185">Reference proteome</keyword>
<evidence type="ECO:0000313" key="11">
    <source>
        <dbReference type="Proteomes" id="UP000001056"/>
    </source>
</evidence>
<dbReference type="HOGENOM" id="CLU_008333_0_0_1"/>
<feature type="region of interest" description="Disordered" evidence="8">
    <location>
        <begin position="239"/>
        <end position="262"/>
    </location>
</feature>
<dbReference type="Proteomes" id="UP000001056">
    <property type="component" value="Unassembled WGS sequence"/>
</dbReference>
<name>Q2GTR7_CHAGB</name>
<feature type="domain" description="Ribosomal RNA methyltransferase FtsJ" evidence="9">
    <location>
        <begin position="700"/>
        <end position="944"/>
    </location>
</feature>
<feature type="compositionally biased region" description="Low complexity" evidence="8">
    <location>
        <begin position="590"/>
        <end position="607"/>
    </location>
</feature>
<accession>Q2GTR7</accession>
<feature type="region of interest" description="Disordered" evidence="8">
    <location>
        <begin position="404"/>
        <end position="607"/>
    </location>
</feature>
<feature type="compositionally biased region" description="Polar residues" evidence="8">
    <location>
        <begin position="522"/>
        <end position="533"/>
    </location>
</feature>
<dbReference type="Gene3D" id="3.40.50.150">
    <property type="entry name" value="Vaccinia Virus protein VP39"/>
    <property type="match status" value="1"/>
</dbReference>
<sequence length="957" mass="105296">MPNQCQRTETMHNLDMKYQQAIHECDLVVRTEEARRLKVRSMVLRDETSGAKDQLAQKDLRVKELVEQIEDVRSQLDSAHEKSRRQDNLMQSQAREITNLKEELSAFNAVSQDSAKVLSEKLALSREVAVLKPELEHLRSQLAHQKDVLAEKLALERQLNTLEVELANEKRAAEKAAQKQDGDNEVEEELRKQVRELEKELAKGKRLAERNNKAEAELQGLREKLATVEESLATEKRRADQLAKAKSSTTSDMQEEQASAEELTQLREELAEAVAKLAEQAKVQEKLRRESEQARIDAEERQQAAFDKVDRLRSKLRDAQEELKKCRAELEKVQERAVKVPTVATTTVPLKGAGAKANAKKKRPAEEMSMDDKVLLTPGMDDRPKRPLKKRGFDLSMVGGKSEFSITPFLNKTHNPDGSPKPAGEEATPTPAVQFRGAEETAPVEPAPEEPAPEATAAVESSAVKPASAIKLVEKRPRGRPRTKPLNDASPSKKNLTARNRKAPRVESTLDKVTEEAEEGDSSTNQDQENRPANNADAEPAVKSTTDAAIELPEKVEPKKKKRKLLGANPSTLFDEAEDEGEKVKPTATAAPAGKRPPIAKAGGAKAMGKGPSAARFGAGVKNAFGGASHNGLGIFWRSPLIHTPHTSSQLIPRRHNLESSGQTPTPAPKPAPPHPALPNGKLRQSGDPYARARHVKGLKSRAAFKLIELDAKYSFFRRGQGQVVVDLGYAPGSWSQVAVDYTAPNGTVLGIDIIPAQPPRGVSTIQGNFLSPGVQRMVKQVLVEGDKKRRAERAARRRGRGGTVDGETEEEGGDEIADRPSYIDLERMAAREDDAEIGSPVEPSSSSSSPSTSPSPSPDESTQPKEEAEEKPNLRLVDDLCHAALTFASETLKPGGSFVCKFYQGAEDKAFENLLRQMFRRVHREKPDASRKESREAFFVARDRIGEVALEDIEGQ</sequence>
<evidence type="ECO:0000256" key="8">
    <source>
        <dbReference type="SAM" id="MobiDB-lite"/>
    </source>
</evidence>
<feature type="compositionally biased region" description="Low complexity" evidence="8">
    <location>
        <begin position="840"/>
        <end position="862"/>
    </location>
</feature>
<evidence type="ECO:0000256" key="1">
    <source>
        <dbReference type="ARBA" id="ARBA00009258"/>
    </source>
</evidence>
<organism evidence="10 11">
    <name type="scientific">Chaetomium globosum (strain ATCC 6205 / CBS 148.51 / DSM 1962 / NBRC 6347 / NRRL 1970)</name>
    <name type="common">Soil fungus</name>
    <dbReference type="NCBI Taxonomy" id="306901"/>
    <lineage>
        <taxon>Eukaryota</taxon>
        <taxon>Fungi</taxon>
        <taxon>Dikarya</taxon>
        <taxon>Ascomycota</taxon>
        <taxon>Pezizomycotina</taxon>
        <taxon>Sordariomycetes</taxon>
        <taxon>Sordariomycetidae</taxon>
        <taxon>Sordariales</taxon>
        <taxon>Chaetomiaceae</taxon>
        <taxon>Chaetomium</taxon>
    </lineage>
</organism>
<dbReference type="OMA" id="ENDIDMH"/>
<dbReference type="HAMAP" id="MF_01547">
    <property type="entry name" value="RNA_methyltr_E"/>
    <property type="match status" value="1"/>
</dbReference>
<feature type="region of interest" description="Disordered" evidence="8">
    <location>
        <begin position="786"/>
        <end position="872"/>
    </location>
</feature>
<feature type="compositionally biased region" description="Basic and acidic residues" evidence="8">
    <location>
        <begin position="504"/>
        <end position="515"/>
    </location>
</feature>
<dbReference type="VEuPathDB" id="FungiDB:CHGG_08637"/>
<keyword evidence="7" id="KW-0175">Coiled coil</keyword>